<evidence type="ECO:0000313" key="2">
    <source>
        <dbReference type="EMBL" id="CAF0707868.1"/>
    </source>
</evidence>
<protein>
    <recommendedName>
        <fullName evidence="1">PiggyBac transposable element-derived protein domain-containing protein</fullName>
    </recommendedName>
</protein>
<reference evidence="2" key="1">
    <citation type="submission" date="2021-02" db="EMBL/GenBank/DDBJ databases">
        <authorList>
            <person name="Nowell W R."/>
        </authorList>
    </citation>
    <scope>NUCLEOTIDE SEQUENCE</scope>
    <source>
        <strain evidence="2">Ploen Becks lab</strain>
    </source>
</reference>
<dbReference type="Pfam" id="PF13843">
    <property type="entry name" value="DDE_Tnp_1_7"/>
    <property type="match status" value="1"/>
</dbReference>
<accession>A0A813M2Z5</accession>
<keyword evidence="3" id="KW-1185">Reference proteome</keyword>
<evidence type="ECO:0000259" key="1">
    <source>
        <dbReference type="Pfam" id="PF13843"/>
    </source>
</evidence>
<proteinExistence type="predicted"/>
<feature type="domain" description="PiggyBac transposable element-derived protein" evidence="1">
    <location>
        <begin position="4"/>
        <end position="93"/>
    </location>
</feature>
<sequence length="93" mass="10809">MKLAIEQLKKKTTLIGTIKRKMREFPSSVKNKQKQNDSFFYEHDGGCLLTVYQCRADKNVAILSTHHNKPEICPEEQQISKKPNTIIDYNQTK</sequence>
<organism evidence="2 3">
    <name type="scientific">Brachionus calyciflorus</name>
    <dbReference type="NCBI Taxonomy" id="104777"/>
    <lineage>
        <taxon>Eukaryota</taxon>
        <taxon>Metazoa</taxon>
        <taxon>Spiralia</taxon>
        <taxon>Gnathifera</taxon>
        <taxon>Rotifera</taxon>
        <taxon>Eurotatoria</taxon>
        <taxon>Monogononta</taxon>
        <taxon>Pseudotrocha</taxon>
        <taxon>Ploima</taxon>
        <taxon>Brachionidae</taxon>
        <taxon>Brachionus</taxon>
    </lineage>
</organism>
<comment type="caution">
    <text evidence="2">The sequence shown here is derived from an EMBL/GenBank/DDBJ whole genome shotgun (WGS) entry which is preliminary data.</text>
</comment>
<name>A0A813M2Z5_9BILA</name>
<dbReference type="InterPro" id="IPR029526">
    <property type="entry name" value="PGBD"/>
</dbReference>
<dbReference type="EMBL" id="CAJNOC010000027">
    <property type="protein sequence ID" value="CAF0707868.1"/>
    <property type="molecule type" value="Genomic_DNA"/>
</dbReference>
<dbReference type="AlphaFoldDB" id="A0A813M2Z5"/>
<dbReference type="Proteomes" id="UP000663879">
    <property type="component" value="Unassembled WGS sequence"/>
</dbReference>
<gene>
    <name evidence="2" type="ORF">OXX778_LOCUS542</name>
</gene>
<evidence type="ECO:0000313" key="3">
    <source>
        <dbReference type="Proteomes" id="UP000663879"/>
    </source>
</evidence>